<dbReference type="EMBL" id="REGN01002083">
    <property type="protein sequence ID" value="RNA30497.1"/>
    <property type="molecule type" value="Genomic_DNA"/>
</dbReference>
<comment type="similarity">
    <text evidence="2">Belongs to the mitochondrion-specific ribosomal protein mL40 family.</text>
</comment>
<organism evidence="10 11">
    <name type="scientific">Brachionus plicatilis</name>
    <name type="common">Marine rotifer</name>
    <name type="synonym">Brachionus muelleri</name>
    <dbReference type="NCBI Taxonomy" id="10195"/>
    <lineage>
        <taxon>Eukaryota</taxon>
        <taxon>Metazoa</taxon>
        <taxon>Spiralia</taxon>
        <taxon>Gnathifera</taxon>
        <taxon>Rotifera</taxon>
        <taxon>Eurotatoria</taxon>
        <taxon>Monogononta</taxon>
        <taxon>Pseudotrocha</taxon>
        <taxon>Ploima</taxon>
        <taxon>Brachionidae</taxon>
        <taxon>Brachionus</taxon>
    </lineage>
</organism>
<reference evidence="10 11" key="1">
    <citation type="journal article" date="2018" name="Sci. Rep.">
        <title>Genomic signatures of local adaptation to the degree of environmental predictability in rotifers.</title>
        <authorList>
            <person name="Franch-Gras L."/>
            <person name="Hahn C."/>
            <person name="Garcia-Roger E.M."/>
            <person name="Carmona M.J."/>
            <person name="Serra M."/>
            <person name="Gomez A."/>
        </authorList>
    </citation>
    <scope>NUCLEOTIDE SEQUENCE [LARGE SCALE GENOMIC DNA]</scope>
    <source>
        <strain evidence="10">HYR1</strain>
    </source>
</reference>
<dbReference type="FunFam" id="6.10.250.3440:FF:000001">
    <property type="entry name" value="Mitochondrial ribosomal protein L40"/>
    <property type="match status" value="1"/>
</dbReference>
<sequence length="205" mass="24246">MSSFLRKVIVRPLAFAKSCYNFTLNNAIHTTSVSSIKLSLSLDAEPTKAKKRIDPAVLALRENRKKKRLEREIRRLERFGRKFKPIDELEPERAILKEADVRKRVLPEKSKSKLDEEYFLKKEWANYINEQHRNQMEQLDRALKSQQEALKELKKDNSILYNSAIQLDTKLIPYMRDGPVQTPPKINYEPPEGDYFDTTYLYDRR</sequence>
<proteinExistence type="inferred from homology"/>
<dbReference type="PANTHER" id="PTHR13359:SF2">
    <property type="entry name" value="LARGE RIBOSOMAL SUBUNIT PROTEIN ML40"/>
    <property type="match status" value="1"/>
</dbReference>
<evidence type="ECO:0000256" key="1">
    <source>
        <dbReference type="ARBA" id="ARBA00004173"/>
    </source>
</evidence>
<dbReference type="InterPro" id="IPR019192">
    <property type="entry name" value="Ribosomal_mL40"/>
</dbReference>
<dbReference type="AlphaFoldDB" id="A0A3M7S4G3"/>
<dbReference type="Pfam" id="PF09812">
    <property type="entry name" value="MRP-L28"/>
    <property type="match status" value="1"/>
</dbReference>
<evidence type="ECO:0000256" key="6">
    <source>
        <dbReference type="ARBA" id="ARBA00023274"/>
    </source>
</evidence>
<evidence type="ECO:0000313" key="11">
    <source>
        <dbReference type="Proteomes" id="UP000276133"/>
    </source>
</evidence>
<name>A0A3M7S4G3_BRAPC</name>
<dbReference type="PANTHER" id="PTHR13359">
    <property type="entry name" value="39S RIBOSOMAL PROTEIN L40, MITOCHONDRIAL"/>
    <property type="match status" value="1"/>
</dbReference>
<keyword evidence="6" id="KW-0687">Ribonucleoprotein</keyword>
<evidence type="ECO:0000256" key="8">
    <source>
        <dbReference type="ARBA" id="ARBA00083752"/>
    </source>
</evidence>
<dbReference type="OrthoDB" id="5977625at2759"/>
<dbReference type="STRING" id="10195.A0A3M7S4G3"/>
<keyword evidence="9" id="KW-0175">Coiled coil</keyword>
<comment type="subcellular location">
    <subcellularLocation>
        <location evidence="1">Mitochondrion</location>
    </subcellularLocation>
</comment>
<dbReference type="InterPro" id="IPR039145">
    <property type="entry name" value="Ribosomal_mL40_metazoa/plant"/>
</dbReference>
<gene>
    <name evidence="10" type="ORF">BpHYR1_034963</name>
</gene>
<evidence type="ECO:0000256" key="7">
    <source>
        <dbReference type="ARBA" id="ARBA00035192"/>
    </source>
</evidence>
<dbReference type="Proteomes" id="UP000276133">
    <property type="component" value="Unassembled WGS sequence"/>
</dbReference>
<evidence type="ECO:0000256" key="9">
    <source>
        <dbReference type="SAM" id="Coils"/>
    </source>
</evidence>
<evidence type="ECO:0000256" key="5">
    <source>
        <dbReference type="ARBA" id="ARBA00023128"/>
    </source>
</evidence>
<dbReference type="Gene3D" id="6.10.250.3440">
    <property type="match status" value="1"/>
</dbReference>
<accession>A0A3M7S4G3</accession>
<comment type="caution">
    <text evidence="10">The sequence shown here is derived from an EMBL/GenBank/DDBJ whole genome shotgun (WGS) entry which is preliminary data.</text>
</comment>
<evidence type="ECO:0000256" key="3">
    <source>
        <dbReference type="ARBA" id="ARBA00022946"/>
    </source>
</evidence>
<evidence type="ECO:0000313" key="10">
    <source>
        <dbReference type="EMBL" id="RNA30497.1"/>
    </source>
</evidence>
<keyword evidence="5" id="KW-0496">Mitochondrion</keyword>
<keyword evidence="4" id="KW-0689">Ribosomal protein</keyword>
<evidence type="ECO:0000256" key="4">
    <source>
        <dbReference type="ARBA" id="ARBA00022980"/>
    </source>
</evidence>
<evidence type="ECO:0000256" key="2">
    <source>
        <dbReference type="ARBA" id="ARBA00009360"/>
    </source>
</evidence>
<protein>
    <recommendedName>
        <fullName evidence="7">Large ribosomal subunit protein mL40</fullName>
    </recommendedName>
    <alternativeName>
        <fullName evidence="8">39S ribosomal protein L40, mitochondrial</fullName>
    </alternativeName>
</protein>
<keyword evidence="3" id="KW-0809">Transit peptide</keyword>
<feature type="coiled-coil region" evidence="9">
    <location>
        <begin position="129"/>
        <end position="163"/>
    </location>
</feature>
<dbReference type="GO" id="GO:0005762">
    <property type="term" value="C:mitochondrial large ribosomal subunit"/>
    <property type="evidence" value="ECO:0007669"/>
    <property type="project" value="InterPro"/>
</dbReference>
<keyword evidence="11" id="KW-1185">Reference proteome</keyword>